<dbReference type="Proteomes" id="UP000241362">
    <property type="component" value="Unassembled WGS sequence"/>
</dbReference>
<keyword evidence="2" id="KW-1185">Reference proteome</keyword>
<dbReference type="EMBL" id="PZKE01000002">
    <property type="protein sequence ID" value="PTE15877.1"/>
    <property type="molecule type" value="Genomic_DNA"/>
</dbReference>
<dbReference type="InterPro" id="IPR008792">
    <property type="entry name" value="PQQD"/>
</dbReference>
<evidence type="ECO:0000313" key="2">
    <source>
        <dbReference type="Proteomes" id="UP000241362"/>
    </source>
</evidence>
<organism evidence="1 2">
    <name type="scientific">Fuscovulum blasticum DSM 2131</name>
    <dbReference type="NCBI Taxonomy" id="1188250"/>
    <lineage>
        <taxon>Bacteria</taxon>
        <taxon>Pseudomonadati</taxon>
        <taxon>Pseudomonadota</taxon>
        <taxon>Alphaproteobacteria</taxon>
        <taxon>Rhodobacterales</taxon>
        <taxon>Paracoccaceae</taxon>
        <taxon>Pseudogemmobacter</taxon>
    </lineage>
</organism>
<sequence length="125" mass="12948">MVFEDFDGEVVVLDLGTGRYFGLNASASALWAALSTGVETASLADAGAPADWIAGFAAECVQAGLLVEAPDAPEAALPAGFRLPTDAAPRLEAHSELSDLIAADPIHDVDLQAGWPHLPPDQVDR</sequence>
<name>A0A2T4JDI0_FUSBL</name>
<gene>
    <name evidence="1" type="ORF">C5F44_02215</name>
</gene>
<dbReference type="Pfam" id="PF05402">
    <property type="entry name" value="PqqD"/>
    <property type="match status" value="1"/>
</dbReference>
<comment type="caution">
    <text evidence="1">The sequence shown here is derived from an EMBL/GenBank/DDBJ whole genome shotgun (WGS) entry which is preliminary data.</text>
</comment>
<proteinExistence type="predicted"/>
<protein>
    <submittedName>
        <fullName evidence="1">Pyrroloquinoline quinone biosynthesis protein PqqD</fullName>
    </submittedName>
</protein>
<evidence type="ECO:0000313" key="1">
    <source>
        <dbReference type="EMBL" id="PTE15877.1"/>
    </source>
</evidence>
<reference evidence="1 2" key="1">
    <citation type="submission" date="2018-03" db="EMBL/GenBank/DDBJ databases">
        <title>Rhodobacter blasticus.</title>
        <authorList>
            <person name="Meyer T.E."/>
            <person name="Miller S."/>
            <person name="Lodha T."/>
            <person name="Gandham S."/>
            <person name="Chintalapati S."/>
            <person name="Chintalapati V.R."/>
        </authorList>
    </citation>
    <scope>NUCLEOTIDE SEQUENCE [LARGE SCALE GENOMIC DNA]</scope>
    <source>
        <strain evidence="1 2">DSM 2131</strain>
    </source>
</reference>
<dbReference type="AlphaFoldDB" id="A0A2T4JDI0"/>
<accession>A0A2T4JDI0</accession>